<accession>A0A8J3IGT6</accession>
<dbReference type="Proteomes" id="UP000597444">
    <property type="component" value="Unassembled WGS sequence"/>
</dbReference>
<dbReference type="CDD" id="cd06661">
    <property type="entry name" value="GGCT_like"/>
    <property type="match status" value="1"/>
</dbReference>
<evidence type="ECO:0000256" key="2">
    <source>
        <dbReference type="SAM" id="Phobius"/>
    </source>
</evidence>
<feature type="transmembrane region" description="Helical" evidence="2">
    <location>
        <begin position="408"/>
        <end position="429"/>
    </location>
</feature>
<feature type="transmembrane region" description="Helical" evidence="2">
    <location>
        <begin position="520"/>
        <end position="537"/>
    </location>
</feature>
<feature type="compositionally biased region" description="Basic and acidic residues" evidence="1">
    <location>
        <begin position="13"/>
        <end position="26"/>
    </location>
</feature>
<protein>
    <submittedName>
        <fullName evidence="3">Uncharacterized protein</fullName>
    </submittedName>
</protein>
<organism evidence="3 4">
    <name type="scientific">Reticulibacter mediterranei</name>
    <dbReference type="NCBI Taxonomy" id="2778369"/>
    <lineage>
        <taxon>Bacteria</taxon>
        <taxon>Bacillati</taxon>
        <taxon>Chloroflexota</taxon>
        <taxon>Ktedonobacteria</taxon>
        <taxon>Ktedonobacterales</taxon>
        <taxon>Reticulibacteraceae</taxon>
        <taxon>Reticulibacter</taxon>
    </lineage>
</organism>
<proteinExistence type="predicted"/>
<gene>
    <name evidence="3" type="ORF">KSF_022280</name>
</gene>
<keyword evidence="2" id="KW-1133">Transmembrane helix</keyword>
<feature type="compositionally biased region" description="Acidic residues" evidence="1">
    <location>
        <begin position="128"/>
        <end position="137"/>
    </location>
</feature>
<name>A0A8J3IGT6_9CHLR</name>
<dbReference type="Gene3D" id="3.10.490.10">
    <property type="entry name" value="Gamma-glutamyl cyclotransferase-like"/>
    <property type="match status" value="1"/>
</dbReference>
<feature type="region of interest" description="Disordered" evidence="1">
    <location>
        <begin position="112"/>
        <end position="147"/>
    </location>
</feature>
<feature type="transmembrane region" description="Helical" evidence="2">
    <location>
        <begin position="490"/>
        <end position="508"/>
    </location>
</feature>
<dbReference type="InterPro" id="IPR013024">
    <property type="entry name" value="GGCT-like"/>
</dbReference>
<evidence type="ECO:0000313" key="3">
    <source>
        <dbReference type="EMBL" id="GHO92180.1"/>
    </source>
</evidence>
<keyword evidence="2" id="KW-0812">Transmembrane</keyword>
<dbReference type="AlphaFoldDB" id="A0A8J3IGT6"/>
<feature type="transmembrane region" description="Helical" evidence="2">
    <location>
        <begin position="449"/>
        <end position="469"/>
    </location>
</feature>
<feature type="compositionally biased region" description="Polar residues" evidence="1">
    <location>
        <begin position="58"/>
        <end position="70"/>
    </location>
</feature>
<keyword evidence="4" id="KW-1185">Reference proteome</keyword>
<reference evidence="3" key="1">
    <citation type="submission" date="2020-10" db="EMBL/GenBank/DDBJ databases">
        <title>Taxonomic study of unclassified bacteria belonging to the class Ktedonobacteria.</title>
        <authorList>
            <person name="Yabe S."/>
            <person name="Wang C.M."/>
            <person name="Zheng Y."/>
            <person name="Sakai Y."/>
            <person name="Cavaletti L."/>
            <person name="Monciardini P."/>
            <person name="Donadio S."/>
        </authorList>
    </citation>
    <scope>NUCLEOTIDE SEQUENCE</scope>
    <source>
        <strain evidence="3">ID150040</strain>
    </source>
</reference>
<feature type="region of interest" description="Disordered" evidence="1">
    <location>
        <begin position="55"/>
        <end position="87"/>
    </location>
</feature>
<evidence type="ECO:0000256" key="1">
    <source>
        <dbReference type="SAM" id="MobiDB-lite"/>
    </source>
</evidence>
<keyword evidence="2" id="KW-0472">Membrane</keyword>
<evidence type="ECO:0000313" key="4">
    <source>
        <dbReference type="Proteomes" id="UP000597444"/>
    </source>
</evidence>
<dbReference type="EMBL" id="BNJK01000001">
    <property type="protein sequence ID" value="GHO92180.1"/>
    <property type="molecule type" value="Genomic_DNA"/>
</dbReference>
<feature type="region of interest" description="Disordered" evidence="1">
    <location>
        <begin position="1"/>
        <end position="27"/>
    </location>
</feature>
<comment type="caution">
    <text evidence="3">The sequence shown here is derived from an EMBL/GenBank/DDBJ whole genome shotgun (WGS) entry which is preliminary data.</text>
</comment>
<sequence length="542" mass="59477">MEMSKKQRYPSDGGRKEATAARHLDNEVGEVAPGITVVRSSTPRPMTLGPMLAALSSGKMSAQEDYTSTNERTERRGSTANSEHTASVVGSFDEAQHDKTVLDDINFDGISLPGFPSKAPSAPPVPEELSDEEEDTLAENSAPVSQVDKESLQAEESQEFDWLFEYGLEMDSTILNSPERLDGAALLYGPAVLKGYRILFGSVEKPGGKEGKRKTIATIMSGSDAAAEVWGVLYRIPCRVRMRQGGEPALLDTLHDATSPGRLFRPVQAVVRETYRNRDIECVTYVATDSVQQHIKPYRPEQGSTDMLYVQRVSTLARKLGLPETYLAQYMRPAQTAQSEPVVAPRAERHTERVPITTMVRVEQDTEPLPAFREVGGVSEMGEVGKTPLLVRLEDTAKSGEPELFASPWLIVFSVYLVVELLVVLTFAVMQAMGFGNTIITSNFTLLGVPWMVLVYGLLGGCISSLVSLGRLRMAHPPAFVVITWFTRPYVGVALALLSYLFLTSGFFLFDRSAGRHDAFFLLVGALAGLCESRIFLSQSKH</sequence>